<sequence length="89" mass="9338">MNKKAQGGGFAIVLGIFIFIIAMSAINLLKPDITLLRTSSGINCSDASSISDGTKLICLGLDIVIPTMIVAVFLVSGGLIINKFIKGRK</sequence>
<keyword evidence="1" id="KW-1133">Transmembrane helix</keyword>
<organism evidence="2">
    <name type="scientific">marine sediment metagenome</name>
    <dbReference type="NCBI Taxonomy" id="412755"/>
    <lineage>
        <taxon>unclassified sequences</taxon>
        <taxon>metagenomes</taxon>
        <taxon>ecological metagenomes</taxon>
    </lineage>
</organism>
<gene>
    <name evidence="2" type="ORF">LCGC14_0571280</name>
</gene>
<feature type="transmembrane region" description="Helical" evidence="1">
    <location>
        <begin position="63"/>
        <end position="85"/>
    </location>
</feature>
<accession>A0A0F9RJ67</accession>
<name>A0A0F9RJ67_9ZZZZ</name>
<reference evidence="2" key="1">
    <citation type="journal article" date="2015" name="Nature">
        <title>Complex archaea that bridge the gap between prokaryotes and eukaryotes.</title>
        <authorList>
            <person name="Spang A."/>
            <person name="Saw J.H."/>
            <person name="Jorgensen S.L."/>
            <person name="Zaremba-Niedzwiedzka K."/>
            <person name="Martijn J."/>
            <person name="Lind A.E."/>
            <person name="van Eijk R."/>
            <person name="Schleper C."/>
            <person name="Guy L."/>
            <person name="Ettema T.J."/>
        </authorList>
    </citation>
    <scope>NUCLEOTIDE SEQUENCE</scope>
</reference>
<evidence type="ECO:0000256" key="1">
    <source>
        <dbReference type="SAM" id="Phobius"/>
    </source>
</evidence>
<dbReference type="AlphaFoldDB" id="A0A0F9RJ67"/>
<feature type="transmembrane region" description="Helical" evidence="1">
    <location>
        <begin position="7"/>
        <end position="29"/>
    </location>
</feature>
<keyword evidence="1" id="KW-0812">Transmembrane</keyword>
<protein>
    <submittedName>
        <fullName evidence="2">Uncharacterized protein</fullName>
    </submittedName>
</protein>
<proteinExistence type="predicted"/>
<dbReference type="EMBL" id="LAZR01000839">
    <property type="protein sequence ID" value="KKN56550.1"/>
    <property type="molecule type" value="Genomic_DNA"/>
</dbReference>
<comment type="caution">
    <text evidence="2">The sequence shown here is derived from an EMBL/GenBank/DDBJ whole genome shotgun (WGS) entry which is preliminary data.</text>
</comment>
<evidence type="ECO:0000313" key="2">
    <source>
        <dbReference type="EMBL" id="KKN56550.1"/>
    </source>
</evidence>
<keyword evidence="1" id="KW-0472">Membrane</keyword>